<organism evidence="1 2">
    <name type="scientific">Gossypium arboreum</name>
    <name type="common">Tree cotton</name>
    <name type="synonym">Gossypium nanking</name>
    <dbReference type="NCBI Taxonomy" id="29729"/>
    <lineage>
        <taxon>Eukaryota</taxon>
        <taxon>Viridiplantae</taxon>
        <taxon>Streptophyta</taxon>
        <taxon>Embryophyta</taxon>
        <taxon>Tracheophyta</taxon>
        <taxon>Spermatophyta</taxon>
        <taxon>Magnoliopsida</taxon>
        <taxon>eudicotyledons</taxon>
        <taxon>Gunneridae</taxon>
        <taxon>Pentapetalae</taxon>
        <taxon>rosids</taxon>
        <taxon>malvids</taxon>
        <taxon>Malvales</taxon>
        <taxon>Malvaceae</taxon>
        <taxon>Malvoideae</taxon>
        <taxon>Gossypium</taxon>
    </lineage>
</organism>
<evidence type="ECO:0000313" key="2">
    <source>
        <dbReference type="Proteomes" id="UP001358586"/>
    </source>
</evidence>
<gene>
    <name evidence="1" type="ORF">PVK06_047331</name>
</gene>
<protein>
    <submittedName>
        <fullName evidence="1">Uncharacterized protein</fullName>
    </submittedName>
</protein>
<reference evidence="1 2" key="1">
    <citation type="submission" date="2023-03" db="EMBL/GenBank/DDBJ databases">
        <title>WGS of Gossypium arboreum.</title>
        <authorList>
            <person name="Yu D."/>
        </authorList>
    </citation>
    <scope>NUCLEOTIDE SEQUENCE [LARGE SCALE GENOMIC DNA]</scope>
    <source>
        <tissue evidence="1">Leaf</tissue>
    </source>
</reference>
<dbReference type="Proteomes" id="UP001358586">
    <property type="component" value="Chromosome 13"/>
</dbReference>
<keyword evidence="2" id="KW-1185">Reference proteome</keyword>
<comment type="caution">
    <text evidence="1">The sequence shown here is derived from an EMBL/GenBank/DDBJ whole genome shotgun (WGS) entry which is preliminary data.</text>
</comment>
<proteinExistence type="predicted"/>
<name>A0ABR0MDJ3_GOSAR</name>
<evidence type="ECO:0000313" key="1">
    <source>
        <dbReference type="EMBL" id="KAK5771153.1"/>
    </source>
</evidence>
<accession>A0ABR0MDJ3</accession>
<sequence length="185" mass="21723">MDGHSIPFKQEGELLVPENKKEWNEEDKRSIQLNAKAMHILFCALGPDEYSRVSSYSNTKNRRLNKGVEEEKVVKKKVGIALKSTTNEDSESSEELDEDKEMEMFARRLKRFMKSNKGRRFQKMEELKLESTKEKYHINCYDCKNQNKSSLIVINGRIRDQSNKSLKLMWILGVMRIPSMMKIKK</sequence>
<dbReference type="EMBL" id="JARKNE010000013">
    <property type="protein sequence ID" value="KAK5771153.1"/>
    <property type="molecule type" value="Genomic_DNA"/>
</dbReference>